<feature type="transmembrane region" description="Helical" evidence="12">
    <location>
        <begin position="359"/>
        <end position="385"/>
    </location>
</feature>
<feature type="transmembrane region" description="Helical" evidence="12">
    <location>
        <begin position="284"/>
        <end position="303"/>
    </location>
</feature>
<dbReference type="Pfam" id="PF03901">
    <property type="entry name" value="Glyco_transf_22"/>
    <property type="match status" value="1"/>
</dbReference>
<dbReference type="InterPro" id="IPR005599">
    <property type="entry name" value="GPI_mannosylTrfase"/>
</dbReference>
<evidence type="ECO:0000256" key="9">
    <source>
        <dbReference type="ARBA" id="ARBA00023136"/>
    </source>
</evidence>
<protein>
    <recommendedName>
        <fullName evidence="12">Mannosyltransferase</fullName>
        <ecNumber evidence="12">2.4.1.-</ecNumber>
    </recommendedName>
</protein>
<keyword evidence="5" id="KW-0808">Transferase</keyword>
<dbReference type="EC" id="2.4.1.-" evidence="12"/>
<organism evidence="13 14">
    <name type="scientific">Lojkania enalia</name>
    <dbReference type="NCBI Taxonomy" id="147567"/>
    <lineage>
        <taxon>Eukaryota</taxon>
        <taxon>Fungi</taxon>
        <taxon>Dikarya</taxon>
        <taxon>Ascomycota</taxon>
        <taxon>Pezizomycotina</taxon>
        <taxon>Dothideomycetes</taxon>
        <taxon>Pleosporomycetidae</taxon>
        <taxon>Pleosporales</taxon>
        <taxon>Pleosporales incertae sedis</taxon>
        <taxon>Lojkania</taxon>
    </lineage>
</organism>
<comment type="pathway">
    <text evidence="2">Protein modification; protein glycosylation.</text>
</comment>
<evidence type="ECO:0000313" key="13">
    <source>
        <dbReference type="EMBL" id="KAF2270682.1"/>
    </source>
</evidence>
<comment type="catalytic activity">
    <reaction evidence="11">
        <text>an alpha-D-Man-(1-&gt;2)-alpha-D-Man-(1-&gt;2)-alpha-D-Man-(1-&gt;3)-[alpha-D-Man-(1-&gt;2)-alpha-D-Man-(1-&gt;3)-alpha-D-Man-(1-&gt;6)]-beta-D-Man-(1-&gt;4)-beta-D-GlcNAc-(1-&gt;4)-alpha-D-GlcNAc-diphospho-di-trans,poly-cis-dolichol + a di-trans,poly-cis-dolichyl beta-D-mannosyl phosphate = an alpha-D-Man-(1-&gt;2)-alpha-D-Man-(1-&gt;2)-alpha-D-Man-(1-&gt;3)-[alpha-D-Man-(1-&gt;2)-alpha-D-Man-(1-&gt;3)-[alpha-D-Man-(1-&gt;6)]-alpha-D-Man-(1-&gt;6)]-beta-D-Man-(1-&gt;4)-beta-D-GlcNAc-(1-&gt;4)-alpha-D-GlcNAc-diphospho-di-trans,poly-cis-dolichol + a di-trans,poly-cis-dolichyl phosphate + H(+)</text>
        <dbReference type="Rhea" id="RHEA:29535"/>
        <dbReference type="Rhea" id="RHEA-COMP:19498"/>
        <dbReference type="Rhea" id="RHEA-COMP:19501"/>
        <dbReference type="Rhea" id="RHEA-COMP:19518"/>
        <dbReference type="Rhea" id="RHEA-COMP:19519"/>
        <dbReference type="ChEBI" id="CHEBI:15378"/>
        <dbReference type="ChEBI" id="CHEBI:57683"/>
        <dbReference type="ChEBI" id="CHEBI:58211"/>
        <dbReference type="ChEBI" id="CHEBI:132517"/>
        <dbReference type="ChEBI" id="CHEBI:132519"/>
        <dbReference type="EC" id="2.4.1.260"/>
    </reaction>
    <physiologicalReaction direction="left-to-right" evidence="11">
        <dbReference type="Rhea" id="RHEA:29536"/>
    </physiologicalReaction>
</comment>
<feature type="transmembrane region" description="Helical" evidence="12">
    <location>
        <begin position="6"/>
        <end position="25"/>
    </location>
</feature>
<dbReference type="AlphaFoldDB" id="A0A9P4TR78"/>
<evidence type="ECO:0000256" key="7">
    <source>
        <dbReference type="ARBA" id="ARBA00022824"/>
    </source>
</evidence>
<comment type="similarity">
    <text evidence="3 12">Belongs to the glycosyltransferase 22 family.</text>
</comment>
<feature type="transmembrane region" description="Helical" evidence="12">
    <location>
        <begin position="309"/>
        <end position="325"/>
    </location>
</feature>
<feature type="transmembrane region" description="Helical" evidence="12">
    <location>
        <begin position="96"/>
        <end position="114"/>
    </location>
</feature>
<name>A0A9P4TR78_9PLEO</name>
<feature type="transmembrane region" description="Helical" evidence="12">
    <location>
        <begin position="217"/>
        <end position="239"/>
    </location>
</feature>
<dbReference type="GO" id="GO:0005789">
    <property type="term" value="C:endoplasmic reticulum membrane"/>
    <property type="evidence" value="ECO:0007669"/>
    <property type="project" value="UniProtKB-SubCell"/>
</dbReference>
<keyword evidence="6 12" id="KW-0812">Transmembrane</keyword>
<comment type="caution">
    <text evidence="13">The sequence shown here is derived from an EMBL/GenBank/DDBJ whole genome shotgun (WGS) entry which is preliminary data.</text>
</comment>
<evidence type="ECO:0000256" key="12">
    <source>
        <dbReference type="RuleBase" id="RU363075"/>
    </source>
</evidence>
<dbReference type="GO" id="GO:0052917">
    <property type="term" value="F:dol-P-Man:Man(7)GlcNAc(2)-PP-Dol alpha-1,6-mannosyltransferase activity"/>
    <property type="evidence" value="ECO:0007669"/>
    <property type="project" value="UniProtKB-EC"/>
</dbReference>
<keyword evidence="14" id="KW-1185">Reference proteome</keyword>
<dbReference type="PANTHER" id="PTHR22760">
    <property type="entry name" value="GLYCOSYLTRANSFERASE"/>
    <property type="match status" value="1"/>
</dbReference>
<feature type="transmembrane region" description="Helical" evidence="12">
    <location>
        <begin position="150"/>
        <end position="170"/>
    </location>
</feature>
<dbReference type="Proteomes" id="UP000800093">
    <property type="component" value="Unassembled WGS sequence"/>
</dbReference>
<evidence type="ECO:0000256" key="3">
    <source>
        <dbReference type="ARBA" id="ARBA00007063"/>
    </source>
</evidence>
<evidence type="ECO:0000256" key="8">
    <source>
        <dbReference type="ARBA" id="ARBA00022989"/>
    </source>
</evidence>
<keyword evidence="9 12" id="KW-0472">Membrane</keyword>
<evidence type="ECO:0000256" key="10">
    <source>
        <dbReference type="ARBA" id="ARBA00044721"/>
    </source>
</evidence>
<keyword evidence="7 12" id="KW-0256">Endoplasmic reticulum</keyword>
<proteinExistence type="inferred from homology"/>
<accession>A0A9P4TR78</accession>
<dbReference type="GO" id="GO:0006487">
    <property type="term" value="P:protein N-linked glycosylation"/>
    <property type="evidence" value="ECO:0007669"/>
    <property type="project" value="TreeGrafter"/>
</dbReference>
<dbReference type="PANTHER" id="PTHR22760:SF1">
    <property type="entry name" value="DOL-P-MAN:MAN(7)GLCNAC(2)-PP-DOL ALPHA-1,6-MANNOSYLTRANSFERASE"/>
    <property type="match status" value="1"/>
</dbReference>
<reference evidence="14" key="1">
    <citation type="journal article" date="2020" name="Stud. Mycol.">
        <title>101 Dothideomycetes genomes: A test case for predicting lifestyles and emergence of pathogens.</title>
        <authorList>
            <person name="Haridas S."/>
            <person name="Albert R."/>
            <person name="Binder M."/>
            <person name="Bloem J."/>
            <person name="LaButti K."/>
            <person name="Salamov A."/>
            <person name="Andreopoulos B."/>
            <person name="Baker S."/>
            <person name="Barry K."/>
            <person name="Bills G."/>
            <person name="Bluhm B."/>
            <person name="Cannon C."/>
            <person name="Castanera R."/>
            <person name="Culley D."/>
            <person name="Daum C."/>
            <person name="Ezra D."/>
            <person name="Gonzalez J."/>
            <person name="Henrissat B."/>
            <person name="Kuo A."/>
            <person name="Liang C."/>
            <person name="Lipzen A."/>
            <person name="Lutzoni F."/>
            <person name="Magnuson J."/>
            <person name="Mondo S."/>
            <person name="Nolan M."/>
            <person name="Ohm R."/>
            <person name="Pangilinan J."/>
            <person name="Park H.-J."/>
            <person name="Ramirez L."/>
            <person name="Alfaro M."/>
            <person name="Sun H."/>
            <person name="Tritt A."/>
            <person name="Yoshinaga Y."/>
            <person name="Zwiers L.-H."/>
            <person name="Turgeon B."/>
            <person name="Goodwin S."/>
            <person name="Spatafora J."/>
            <person name="Crous P."/>
            <person name="Grigoriev I."/>
        </authorList>
    </citation>
    <scope>NUCLEOTIDE SEQUENCE [LARGE SCALE GENOMIC DNA]</scope>
    <source>
        <strain evidence="14">CBS 304.66</strain>
    </source>
</reference>
<feature type="transmembrane region" description="Helical" evidence="12">
    <location>
        <begin position="332"/>
        <end position="353"/>
    </location>
</feature>
<comment type="subcellular location">
    <subcellularLocation>
        <location evidence="1 12">Endoplasmic reticulum membrane</location>
        <topology evidence="1 12">Multi-pass membrane protein</topology>
    </subcellularLocation>
</comment>
<evidence type="ECO:0000256" key="5">
    <source>
        <dbReference type="ARBA" id="ARBA00022679"/>
    </source>
</evidence>
<dbReference type="EMBL" id="ML986579">
    <property type="protein sequence ID" value="KAF2270682.1"/>
    <property type="molecule type" value="Genomic_DNA"/>
</dbReference>
<keyword evidence="4 12" id="KW-0328">Glycosyltransferase</keyword>
<evidence type="ECO:0000256" key="1">
    <source>
        <dbReference type="ARBA" id="ARBA00004477"/>
    </source>
</evidence>
<evidence type="ECO:0000313" key="14">
    <source>
        <dbReference type="Proteomes" id="UP000800093"/>
    </source>
</evidence>
<evidence type="ECO:0000256" key="6">
    <source>
        <dbReference type="ARBA" id="ARBA00022692"/>
    </source>
</evidence>
<evidence type="ECO:0000256" key="11">
    <source>
        <dbReference type="ARBA" id="ARBA00048899"/>
    </source>
</evidence>
<dbReference type="OrthoDB" id="19039at2759"/>
<comment type="function">
    <text evidence="10">Mannosyltransferase that operates in the biosynthetic pathway of dolichol-linked oligosaccharides, the glycan precursors employed in protein asparagine (N)-glycosylation. The assembly of dolichol-linked oligosaccharides begins on the cytosolic side of the endoplasmic reticulum membrane and finishes in its lumen. The sequential addition of sugars to dolichol pyrophosphate produces dolichol-linked oligosaccharides containing fourteen sugars, including two GlcNAcs, nine mannoses and three glucoses. Once assembled, the oligosaccharide is transferred from the lipid to nascent proteins by oligosaccharyltransferases. In the lumen of the endoplasmic reticulum, adds the eighth mannose residue in an alpha-1,6 linkage onto Man(7)GlcNAc(2)-PP-dolichol to produce Man(8)GlcNAc(2)-PP-dolichol.</text>
</comment>
<keyword evidence="8 12" id="KW-1133">Transmembrane helix</keyword>
<gene>
    <name evidence="13" type="ORF">CC78DRAFT_507384</name>
</gene>
<evidence type="ECO:0000256" key="2">
    <source>
        <dbReference type="ARBA" id="ARBA00004922"/>
    </source>
</evidence>
<sequence>MALLEVLFYLLIPTFVLIHLFASPYTKVEESFNIQAIHDILIHGIPTENPSQFFTANYDHVSFPGSVPRTFTGALMLSGLSRPFVGFFGSGGQLQMLVRAVLGLSNSIALMWFATSVKKAFGTSAAIWYSLFQASQFHVIYYASRTLPNMFAFIFSTIALKCLLKAYALPRSSTSVPRSYRLCLYLLTISGVIFRSELAILVATITLYLFVTRRISIISVIIPAGLGGLIIGLLCTISIDSFFWQSIPLWPEWTAFYYNTIQGHSADWGVSPWYFYFLNALPRLLMNPLTFMLCIPIAALNSATRGSSLSLLIPLLSFVGLYSFLPHKEWRFIIYIIPGLTAVAAAGASWIWTRRAKSVIYGILSLALIGSVLLSFAVSTALLAISSLNYPGGTALDYLHLRLDHPENRHMKVYFDNLACQTGVTRFLENHDGLQTVIDVLEAQDIANKRVWIYSKTEDPDVLLDPVFWLDFDYVLAERPEKVIGSWNVVHTVYGFGGVRILKPGEKNGETEMSHTSEGAGSEIAQVTSRIARTWKTIEGILRDKVLRGWWAEIKMEPKINILANERGSHPSI</sequence>
<feature type="transmembrane region" description="Helical" evidence="12">
    <location>
        <begin position="182"/>
        <end position="211"/>
    </location>
</feature>
<evidence type="ECO:0000256" key="4">
    <source>
        <dbReference type="ARBA" id="ARBA00022676"/>
    </source>
</evidence>